<reference evidence="1 2" key="1">
    <citation type="submission" date="2016-07" db="EMBL/GenBank/DDBJ databases">
        <title>Draft genome of Scalindua rubra, obtained from a brine-seawater interface in the Red Sea, sheds light on salt adaptation in anammox bacteria.</title>
        <authorList>
            <person name="Speth D.R."/>
            <person name="Lagkouvardos I."/>
            <person name="Wang Y."/>
            <person name="Qian P.-Y."/>
            <person name="Dutilh B.E."/>
            <person name="Jetten M.S."/>
        </authorList>
    </citation>
    <scope>NUCLEOTIDE SEQUENCE [LARGE SCALE GENOMIC DNA]</scope>
    <source>
        <strain evidence="1">BSI-1</strain>
    </source>
</reference>
<dbReference type="AlphaFoldDB" id="A0A1E3X5R7"/>
<accession>A0A1E3X5R7</accession>
<name>A0A1E3X5R7_9BACT</name>
<organism evidence="1 2">
    <name type="scientific">Candidatus Scalindua rubra</name>
    <dbReference type="NCBI Taxonomy" id="1872076"/>
    <lineage>
        <taxon>Bacteria</taxon>
        <taxon>Pseudomonadati</taxon>
        <taxon>Planctomycetota</taxon>
        <taxon>Candidatus Brocadiia</taxon>
        <taxon>Candidatus Brocadiales</taxon>
        <taxon>Candidatus Scalinduaceae</taxon>
        <taxon>Candidatus Scalindua</taxon>
    </lineage>
</organism>
<dbReference type="EMBL" id="MAYW01000155">
    <property type="protein sequence ID" value="ODS30977.1"/>
    <property type="molecule type" value="Genomic_DNA"/>
</dbReference>
<comment type="caution">
    <text evidence="1">The sequence shown here is derived from an EMBL/GenBank/DDBJ whole genome shotgun (WGS) entry which is preliminary data.</text>
</comment>
<evidence type="ECO:0000313" key="1">
    <source>
        <dbReference type="EMBL" id="ODS30977.1"/>
    </source>
</evidence>
<sequence>MSTMIFEVYDALKEAGTSEEKATAAAKAVADYEGCFKKIKLCWKLLRLN</sequence>
<evidence type="ECO:0000313" key="2">
    <source>
        <dbReference type="Proteomes" id="UP000094056"/>
    </source>
</evidence>
<protein>
    <submittedName>
        <fullName evidence="1">Uncharacterized protein</fullName>
    </submittedName>
</protein>
<gene>
    <name evidence="1" type="ORF">SCARUB_03900</name>
</gene>
<proteinExistence type="predicted"/>
<dbReference type="Proteomes" id="UP000094056">
    <property type="component" value="Unassembled WGS sequence"/>
</dbReference>